<evidence type="ECO:0000259" key="1">
    <source>
        <dbReference type="Pfam" id="PF10088"/>
    </source>
</evidence>
<reference evidence="2" key="1">
    <citation type="journal article" date="2020" name="mSystems">
        <title>Genome- and Community-Level Interaction Insights into Carbon Utilization and Element Cycling Functions of Hydrothermarchaeota in Hydrothermal Sediment.</title>
        <authorList>
            <person name="Zhou Z."/>
            <person name="Liu Y."/>
            <person name="Xu W."/>
            <person name="Pan J."/>
            <person name="Luo Z.H."/>
            <person name="Li M."/>
        </authorList>
    </citation>
    <scope>NUCLEOTIDE SEQUENCE [LARGE SCALE GENOMIC DNA]</scope>
    <source>
        <strain evidence="2">HyVt-346</strain>
    </source>
</reference>
<sequence length="533" mass="61467">MLKSISCEQLIKNPITFEAGLNAVVGADDAHNSIGKSSILMLIDFVFGGNDFPSKCDDVIRNVGNFKVGIEFEFEKPYSFIRDTANIDQIYRVEYQDHITSKEYNEFLKSKYFPKNEATSFRECVSGFFRIYQRNNYNDKRPLDIVSKENWDAIRKRTLKIFGKYGVIESFEKDKVIATKLKNDINGTFNSGAIKKVTKVQAKKNEIELVGVGAEIEAIKKSLRINITDIKSIINERNLSLKTEKDRLIDLQQELNTKLIRIDSNLSGNIVRNSKSFNSVVEFFPEIDKDKLQKVESFHLGITKILKDQLQEEKSLILERIELSKIDVNKIDNELLKIVDSKEESVYLLERLMELDRYQHNLRLQNEFWSKSDDAKTGLSELKENIGNALVDSVNEMELLINNGMNSFIEKIYSDNPISPKISFLKNDYIFDHGDDRGTGKGFADMICFDLTFLENTILPCLIHDSLLFKNMDVPAVEKLISIYSQFKKQIFIAIDEKSKYSKETQNKIKTAMFLELNENKVAFKIKWKKKSN</sequence>
<protein>
    <submittedName>
        <fullName evidence="2">DUF2326 domain-containing protein</fullName>
    </submittedName>
</protein>
<dbReference type="Proteomes" id="UP000886188">
    <property type="component" value="Unassembled WGS sequence"/>
</dbReference>
<dbReference type="RefSeq" id="WP_304183895.1">
    <property type="nucleotide sequence ID" value="NZ_DRGM01000168.1"/>
</dbReference>
<gene>
    <name evidence="2" type="ORF">ENH88_16635</name>
</gene>
<dbReference type="EMBL" id="DRGM01000168">
    <property type="protein sequence ID" value="HEA18037.1"/>
    <property type="molecule type" value="Genomic_DNA"/>
</dbReference>
<dbReference type="Gene3D" id="3.40.50.300">
    <property type="entry name" value="P-loop containing nucleotide triphosphate hydrolases"/>
    <property type="match status" value="1"/>
</dbReference>
<dbReference type="InterPro" id="IPR027417">
    <property type="entry name" value="P-loop_NTPase"/>
</dbReference>
<feature type="domain" description="DUF2326" evidence="1">
    <location>
        <begin position="410"/>
        <end position="517"/>
    </location>
</feature>
<accession>A0A7V1GG19</accession>
<name>A0A7V1GG19_9GAMM</name>
<comment type="caution">
    <text evidence="2">The sequence shown here is derived from an EMBL/GenBank/DDBJ whole genome shotgun (WGS) entry which is preliminary data.</text>
</comment>
<organism evidence="2">
    <name type="scientific">Pseudoalteromonas prydzensis</name>
    <dbReference type="NCBI Taxonomy" id="182141"/>
    <lineage>
        <taxon>Bacteria</taxon>
        <taxon>Pseudomonadati</taxon>
        <taxon>Pseudomonadota</taxon>
        <taxon>Gammaproteobacteria</taxon>
        <taxon>Alteromonadales</taxon>
        <taxon>Pseudoalteromonadaceae</taxon>
        <taxon>Pseudoalteromonas</taxon>
    </lineage>
</organism>
<proteinExistence type="predicted"/>
<evidence type="ECO:0000313" key="2">
    <source>
        <dbReference type="EMBL" id="HEA18037.1"/>
    </source>
</evidence>
<dbReference type="Pfam" id="PF10088">
    <property type="entry name" value="DUF2326"/>
    <property type="match status" value="1"/>
</dbReference>
<dbReference type="AlphaFoldDB" id="A0A7V1GG19"/>
<dbReference type="InterPro" id="IPR018760">
    <property type="entry name" value="DUF2326"/>
</dbReference>